<dbReference type="Pfam" id="PF09713">
    <property type="entry name" value="A_thal_3526"/>
    <property type="match status" value="1"/>
</dbReference>
<dbReference type="GO" id="GO:0009451">
    <property type="term" value="P:RNA modification"/>
    <property type="evidence" value="ECO:0007669"/>
    <property type="project" value="InterPro"/>
</dbReference>
<dbReference type="Pfam" id="PF13041">
    <property type="entry name" value="PPR_2"/>
    <property type="match status" value="4"/>
</dbReference>
<dbReference type="FunFam" id="1.25.40.10:FF:000441">
    <property type="entry name" value="Pentatricopeptide repeat-containing protein mitochondrial"/>
    <property type="match status" value="1"/>
</dbReference>
<dbReference type="InterPro" id="IPR032867">
    <property type="entry name" value="DYW_dom"/>
</dbReference>
<dbReference type="Pfam" id="PF20431">
    <property type="entry name" value="E_motif"/>
    <property type="match status" value="1"/>
</dbReference>
<dbReference type="FunFam" id="1.25.40.10:FF:000231">
    <property type="entry name" value="Pentatricopeptide repeat-containing protein chloroplastic"/>
    <property type="match status" value="1"/>
</dbReference>
<dbReference type="GO" id="GO:0099402">
    <property type="term" value="P:plant organ development"/>
    <property type="evidence" value="ECO:0007669"/>
    <property type="project" value="UniProtKB-ARBA"/>
</dbReference>
<keyword evidence="2" id="KW-0809">Transit peptide</keyword>
<keyword evidence="1" id="KW-0677">Repeat</keyword>
<dbReference type="NCBIfam" id="TIGR00756">
    <property type="entry name" value="PPR"/>
    <property type="match status" value="5"/>
</dbReference>
<evidence type="ECO:0000256" key="2">
    <source>
        <dbReference type="ARBA" id="ARBA00022946"/>
    </source>
</evidence>
<feature type="repeat" description="PPR" evidence="3">
    <location>
        <begin position="303"/>
        <end position="333"/>
    </location>
</feature>
<name>A0A1E5UYN1_9POAL</name>
<feature type="repeat" description="PPR" evidence="3">
    <location>
        <begin position="1184"/>
        <end position="1218"/>
    </location>
</feature>
<evidence type="ECO:0000313" key="6">
    <source>
        <dbReference type="Proteomes" id="UP000095767"/>
    </source>
</evidence>
<sequence>MPASPPWPTPRSVRQASQLHALLTTSGYIVHPPSAGHLLNSLTNCLSSPRHLRYALSLFDRLPHPSTFLFDTALRACLRASACADHPVLLFRRMRRGGVRTDAFTFHFLFRCCALAGASAGLCRMLHTACLRTMLPSAAPLVANPLVHMYAALGLADDARRVFAEIPVKDAVVWSTLIGGLAKMGLIDEARRLLVQAPERNVVSWTSLISGYSRGGRAAQAVDCFNSMISDGVTPDEVAVIGVLSACSQLKDLDLGRSLHFLVGEKRMRMSDNLVVALIDMYAKCGDIACAQGIFDAVGRGQKPQPWNAIIDGYCKLGYVDVARSLFDQMDSPDVITFNSMITGYIHSGRLIDALQLFMQMRRHNLRADNFTVVSLLTACASLGALPQGRALHASIEQRLVYEDVYLGTALLDMYMKCGRVDEATIVFQRMGEKDIHTWSAMIAGLAFNGMGEVALEYFCQMKRDGFQPSSITYIAVLTACSHSCLLNEGRLHFNEMRSLHKIHPQIEHYGCMIDLLARSGLLNEAMDLVQTMPMQPNAVIWGSILSACRIHQKIDLARHAAEHLLKLAPDEDAVYVQLYNIYIDSRQWVDAKRIRMLMEEQGVKKTAGYSSITVAGQVHKFIANDQSHPWTFEIIAMMEEIAHRLKSAGYSPITSKITVDVDEEEKEQALLVHSEKMAIAFGLITLAPNLPIHIMKNLRVCEDCHSAIKLISKLWNREIISSEGKNSLEANTSCHRFGVQFQVYKCRRKSRVPSIILLSPVDPSQCAVQLFMAMAVRDVVSLNRMITGFIRDGLGDRALAVYRWMVASGFRETPHTFSAILSACNSCEGLQLHGRVLSLGLCSNPFIASALINLYMRIEMPCAALLLYNEMAVRSTVMSNVVLGGLCNLKLTEDLFCSLLDMRRHGLELNGLSYCYAMRGCYQDEEWMEQGRQLHGVVLKAGWVPSNIFLSNSLVDLYSATGDLVDAKNSLDDIPSEDVISWNSIVSVYASKGRMKEATDFLRQMLWHGKLPSIRSFVGLFALSGQTGDLQFGVQMHGVALKLGLSWSSAHVQTSLIDMYGKCCSFDCSLAIFNEIPSLALECCNSTITSSIRCKVFDSALEVLYCMIVKGVMPDNVTLSATMKAISLSASSSLISCQMLHSWVFKLGFETDMAVCSSLISAYARAGQMNSSHLIFESLQDPNVICFTSIISACARYGDGAQGVGLLNKMVSRGLKPDDVTFLCAIAGCDQAGLFEEGRLVIELMRASRELDPDERHFACMVNLLSRDGFVEEAMKMMEHSPLRHYTKAWSSLLQSCKAHGENVLGKRAANMLIDAGQKDPATNLQFSHFSLLTAALDVCTLKQATQADAHVDANANVQFPESEKAKRGVVLSTVQGDAKLLTTGVQVQTLIERCLQVYMNQKEVIDALSQQAKIEPCITELVWRQLEQQNPLFFKAYYMRLMLKNQIMFFNKLLEDQLQIMNKDFPSGIHSMSLPNGSNSNPLKQNSCFLPETAPGSAMPDGIMHNGSSSGIINGTSSGDQLLNAGRDLHGLHSGIDASTSLQSDQNATAVLFGVDNGTSVTIKTESGYSTNADFPFCGNTFLESCQSIGDASGGGSFSSSELNGQPLNDSILDMESSSFSFLNQIPQSFIFSDLAEDFSQNAEMTPFLTPETNNFSDSTGGDHTGESSSFFLTTTPIDTYTAVSAAYCPYSKWFSCIYWTS</sequence>
<dbReference type="PANTHER" id="PTHR47926">
    <property type="entry name" value="PENTATRICOPEPTIDE REPEAT-CONTAINING PROTEIN"/>
    <property type="match status" value="1"/>
</dbReference>
<dbReference type="InterPro" id="IPR002885">
    <property type="entry name" value="PPR_rpt"/>
</dbReference>
<feature type="repeat" description="PPR" evidence="3">
    <location>
        <begin position="404"/>
        <end position="434"/>
    </location>
</feature>
<reference evidence="5 6" key="1">
    <citation type="submission" date="2016-09" db="EMBL/GenBank/DDBJ databases">
        <title>The draft genome of Dichanthelium oligosanthes: A C3 panicoid grass species.</title>
        <authorList>
            <person name="Studer A.J."/>
            <person name="Schnable J.C."/>
            <person name="Brutnell T.P."/>
        </authorList>
    </citation>
    <scope>NUCLEOTIDE SEQUENCE [LARGE SCALE GENOMIC DNA]</scope>
    <source>
        <strain evidence="6">cv. Kellogg 1175</strain>
        <tissue evidence="5">Leaf</tissue>
    </source>
</reference>
<dbReference type="Gene3D" id="1.25.40.10">
    <property type="entry name" value="Tetratricopeptide repeat domain"/>
    <property type="match status" value="10"/>
</dbReference>
<gene>
    <name evidence="5" type="ORF">BAE44_0021054</name>
</gene>
<feature type="repeat" description="PPR" evidence="3">
    <location>
        <begin position="170"/>
        <end position="200"/>
    </location>
</feature>
<dbReference type="InterPro" id="IPR011990">
    <property type="entry name" value="TPR-like_helical_dom_sf"/>
</dbReference>
<dbReference type="EMBL" id="LWDX02058270">
    <property type="protein sequence ID" value="OEL17928.1"/>
    <property type="molecule type" value="Genomic_DNA"/>
</dbReference>
<dbReference type="FunFam" id="1.25.40.10:FF:000158">
    <property type="entry name" value="pentatricopeptide repeat-containing protein At2g33680"/>
    <property type="match status" value="1"/>
</dbReference>
<dbReference type="PANTHER" id="PTHR47926:SF358">
    <property type="entry name" value="PENTATRICOPEPTIDE REPEAT-CONTAINING PROTEIN-RELATED"/>
    <property type="match status" value="1"/>
</dbReference>
<evidence type="ECO:0000256" key="1">
    <source>
        <dbReference type="ARBA" id="ARBA00022737"/>
    </source>
</evidence>
<dbReference type="STRING" id="888268.A0A1E5UYN1"/>
<feature type="repeat" description="PPR" evidence="3">
    <location>
        <begin position="201"/>
        <end position="235"/>
    </location>
</feature>
<dbReference type="NCBIfam" id="TIGR01589">
    <property type="entry name" value="A_thal_3526"/>
    <property type="match status" value="1"/>
</dbReference>
<evidence type="ECO:0000259" key="4">
    <source>
        <dbReference type="Pfam" id="PF14432"/>
    </source>
</evidence>
<feature type="domain" description="DYW" evidence="4">
    <location>
        <begin position="650"/>
        <end position="722"/>
    </location>
</feature>
<dbReference type="PROSITE" id="PS51375">
    <property type="entry name" value="PPR"/>
    <property type="match status" value="9"/>
</dbReference>
<dbReference type="Pfam" id="PF12854">
    <property type="entry name" value="PPR_1"/>
    <property type="match status" value="1"/>
</dbReference>
<dbReference type="InterPro" id="IPR046960">
    <property type="entry name" value="PPR_At4g14850-like_plant"/>
</dbReference>
<dbReference type="GO" id="GO:0008270">
    <property type="term" value="F:zinc ion binding"/>
    <property type="evidence" value="ECO:0007669"/>
    <property type="project" value="InterPro"/>
</dbReference>
<dbReference type="FunFam" id="1.25.40.10:FF:000280">
    <property type="entry name" value="Pentatricopeptide repeat-containing protein"/>
    <property type="match status" value="1"/>
</dbReference>
<feature type="repeat" description="PPR" evidence="3">
    <location>
        <begin position="979"/>
        <end position="1013"/>
    </location>
</feature>
<evidence type="ECO:0000256" key="3">
    <source>
        <dbReference type="PROSITE-ProRule" id="PRU00708"/>
    </source>
</evidence>
<organism evidence="5 6">
    <name type="scientific">Dichanthelium oligosanthes</name>
    <dbReference type="NCBI Taxonomy" id="888268"/>
    <lineage>
        <taxon>Eukaryota</taxon>
        <taxon>Viridiplantae</taxon>
        <taxon>Streptophyta</taxon>
        <taxon>Embryophyta</taxon>
        <taxon>Tracheophyta</taxon>
        <taxon>Spermatophyta</taxon>
        <taxon>Magnoliopsida</taxon>
        <taxon>Liliopsida</taxon>
        <taxon>Poales</taxon>
        <taxon>Poaceae</taxon>
        <taxon>PACMAD clade</taxon>
        <taxon>Panicoideae</taxon>
        <taxon>Panicodae</taxon>
        <taxon>Paniceae</taxon>
        <taxon>Dichantheliinae</taxon>
        <taxon>Dichanthelium</taxon>
    </lineage>
</organism>
<dbReference type="Pfam" id="PF01535">
    <property type="entry name" value="PPR"/>
    <property type="match status" value="4"/>
</dbReference>
<feature type="repeat" description="PPR" evidence="3">
    <location>
        <begin position="779"/>
        <end position="813"/>
    </location>
</feature>
<feature type="repeat" description="PPR" evidence="3">
    <location>
        <begin position="435"/>
        <end position="469"/>
    </location>
</feature>
<proteinExistence type="predicted"/>
<feature type="repeat" description="PPR" evidence="3">
    <location>
        <begin position="334"/>
        <end position="368"/>
    </location>
</feature>
<keyword evidence="6" id="KW-1185">Reference proteome</keyword>
<dbReference type="InterPro" id="IPR006476">
    <property type="entry name" value="CHP01589_pln"/>
</dbReference>
<dbReference type="GO" id="GO:0003723">
    <property type="term" value="F:RNA binding"/>
    <property type="evidence" value="ECO:0007669"/>
    <property type="project" value="InterPro"/>
</dbReference>
<accession>A0A1E5UYN1</accession>
<dbReference type="OrthoDB" id="185373at2759"/>
<dbReference type="InterPro" id="IPR046848">
    <property type="entry name" value="E_motif"/>
</dbReference>
<comment type="caution">
    <text evidence="5">The sequence shown here is derived from an EMBL/GenBank/DDBJ whole genome shotgun (WGS) entry which is preliminary data.</text>
</comment>
<protein>
    <submittedName>
        <fullName evidence="5">Pentatricopeptide repeat-containing protein</fullName>
    </submittedName>
</protein>
<dbReference type="Proteomes" id="UP000095767">
    <property type="component" value="Unassembled WGS sequence"/>
</dbReference>
<evidence type="ECO:0000313" key="5">
    <source>
        <dbReference type="EMBL" id="OEL17928.1"/>
    </source>
</evidence>
<dbReference type="Pfam" id="PF14432">
    <property type="entry name" value="DYW_deaminase"/>
    <property type="match status" value="1"/>
</dbReference>